<gene>
    <name evidence="3" type="ORF">HPB51_009135</name>
</gene>
<keyword evidence="2" id="KW-1133">Transmembrane helix</keyword>
<feature type="transmembrane region" description="Helical" evidence="2">
    <location>
        <begin position="77"/>
        <end position="101"/>
    </location>
</feature>
<evidence type="ECO:0000313" key="3">
    <source>
        <dbReference type="EMBL" id="KAH8039879.1"/>
    </source>
</evidence>
<protein>
    <submittedName>
        <fullName evidence="3">Uncharacterized protein</fullName>
    </submittedName>
</protein>
<proteinExistence type="predicted"/>
<keyword evidence="4" id="KW-1185">Reference proteome</keyword>
<dbReference type="AlphaFoldDB" id="A0A9J6F074"/>
<sequence>MCSFKFSHGVNGGSYYFAMRADDDSNKGPVSNVVEVTFPEPTTPSAVPGGKGTEDAVVNVTDNDRNFARGGLTSLQLALAIVLPLLFLVILIIIILLVVCFRRRGKDAKGSQDSSSPPPPTRTRPIISPPLAQNWLGDPQERRQRRKSGPIRHVTLQW</sequence>
<feature type="region of interest" description="Disordered" evidence="1">
    <location>
        <begin position="107"/>
        <end position="151"/>
    </location>
</feature>
<reference evidence="3" key="2">
    <citation type="submission" date="2021-09" db="EMBL/GenBank/DDBJ databases">
        <authorList>
            <person name="Jia N."/>
            <person name="Wang J."/>
            <person name="Shi W."/>
            <person name="Du L."/>
            <person name="Sun Y."/>
            <person name="Zhan W."/>
            <person name="Jiang J."/>
            <person name="Wang Q."/>
            <person name="Zhang B."/>
            <person name="Ji P."/>
            <person name="Sakyi L.B."/>
            <person name="Cui X."/>
            <person name="Yuan T."/>
            <person name="Jiang B."/>
            <person name="Yang W."/>
            <person name="Lam T.T.-Y."/>
            <person name="Chang Q."/>
            <person name="Ding S."/>
            <person name="Wang X."/>
            <person name="Zhu J."/>
            <person name="Ruan X."/>
            <person name="Zhao L."/>
            <person name="Wei J."/>
            <person name="Que T."/>
            <person name="Du C."/>
            <person name="Cheng J."/>
            <person name="Dai P."/>
            <person name="Han X."/>
            <person name="Huang E."/>
            <person name="Gao Y."/>
            <person name="Liu J."/>
            <person name="Shao H."/>
            <person name="Ye R."/>
            <person name="Li L."/>
            <person name="Wei W."/>
            <person name="Wang X."/>
            <person name="Wang C."/>
            <person name="Huo Q."/>
            <person name="Li W."/>
            <person name="Guo W."/>
            <person name="Chen H."/>
            <person name="Chen S."/>
            <person name="Zhou L."/>
            <person name="Zhou L."/>
            <person name="Ni X."/>
            <person name="Tian J."/>
            <person name="Zhou Y."/>
            <person name="Sheng Y."/>
            <person name="Liu T."/>
            <person name="Pan Y."/>
            <person name="Xia L."/>
            <person name="Li J."/>
            <person name="Zhao F."/>
            <person name="Cao W."/>
        </authorList>
    </citation>
    <scope>NUCLEOTIDE SEQUENCE</scope>
    <source>
        <strain evidence="3">Rmic-2018</strain>
        <tissue evidence="3">Larvae</tissue>
    </source>
</reference>
<dbReference type="EMBL" id="JABSTU010000001">
    <property type="protein sequence ID" value="KAH8039879.1"/>
    <property type="molecule type" value="Genomic_DNA"/>
</dbReference>
<keyword evidence="2" id="KW-0472">Membrane</keyword>
<accession>A0A9J6F074</accession>
<evidence type="ECO:0000256" key="2">
    <source>
        <dbReference type="SAM" id="Phobius"/>
    </source>
</evidence>
<reference evidence="3" key="1">
    <citation type="journal article" date="2020" name="Cell">
        <title>Large-Scale Comparative Analyses of Tick Genomes Elucidate Their Genetic Diversity and Vector Capacities.</title>
        <authorList>
            <consortium name="Tick Genome and Microbiome Consortium (TIGMIC)"/>
            <person name="Jia N."/>
            <person name="Wang J."/>
            <person name="Shi W."/>
            <person name="Du L."/>
            <person name="Sun Y."/>
            <person name="Zhan W."/>
            <person name="Jiang J.F."/>
            <person name="Wang Q."/>
            <person name="Zhang B."/>
            <person name="Ji P."/>
            <person name="Bell-Sakyi L."/>
            <person name="Cui X.M."/>
            <person name="Yuan T.T."/>
            <person name="Jiang B.G."/>
            <person name="Yang W.F."/>
            <person name="Lam T.T."/>
            <person name="Chang Q.C."/>
            <person name="Ding S.J."/>
            <person name="Wang X.J."/>
            <person name="Zhu J.G."/>
            <person name="Ruan X.D."/>
            <person name="Zhao L."/>
            <person name="Wei J.T."/>
            <person name="Ye R.Z."/>
            <person name="Que T.C."/>
            <person name="Du C.H."/>
            <person name="Zhou Y.H."/>
            <person name="Cheng J.X."/>
            <person name="Dai P.F."/>
            <person name="Guo W.B."/>
            <person name="Han X.H."/>
            <person name="Huang E.J."/>
            <person name="Li L.F."/>
            <person name="Wei W."/>
            <person name="Gao Y.C."/>
            <person name="Liu J.Z."/>
            <person name="Shao H.Z."/>
            <person name="Wang X."/>
            <person name="Wang C.C."/>
            <person name="Yang T.C."/>
            <person name="Huo Q.B."/>
            <person name="Li W."/>
            <person name="Chen H.Y."/>
            <person name="Chen S.E."/>
            <person name="Zhou L.G."/>
            <person name="Ni X.B."/>
            <person name="Tian J.H."/>
            <person name="Sheng Y."/>
            <person name="Liu T."/>
            <person name="Pan Y.S."/>
            <person name="Xia L.Y."/>
            <person name="Li J."/>
            <person name="Zhao F."/>
            <person name="Cao W.C."/>
        </authorList>
    </citation>
    <scope>NUCLEOTIDE SEQUENCE</scope>
    <source>
        <strain evidence="3">Rmic-2018</strain>
    </source>
</reference>
<evidence type="ECO:0000256" key="1">
    <source>
        <dbReference type="SAM" id="MobiDB-lite"/>
    </source>
</evidence>
<name>A0A9J6F074_RHIMP</name>
<dbReference type="Proteomes" id="UP000821866">
    <property type="component" value="Chromosome 1"/>
</dbReference>
<keyword evidence="2" id="KW-0812">Transmembrane</keyword>
<organism evidence="3 4">
    <name type="scientific">Rhipicephalus microplus</name>
    <name type="common">Cattle tick</name>
    <name type="synonym">Boophilus microplus</name>
    <dbReference type="NCBI Taxonomy" id="6941"/>
    <lineage>
        <taxon>Eukaryota</taxon>
        <taxon>Metazoa</taxon>
        <taxon>Ecdysozoa</taxon>
        <taxon>Arthropoda</taxon>
        <taxon>Chelicerata</taxon>
        <taxon>Arachnida</taxon>
        <taxon>Acari</taxon>
        <taxon>Parasitiformes</taxon>
        <taxon>Ixodida</taxon>
        <taxon>Ixodoidea</taxon>
        <taxon>Ixodidae</taxon>
        <taxon>Rhipicephalinae</taxon>
        <taxon>Rhipicephalus</taxon>
        <taxon>Boophilus</taxon>
    </lineage>
</organism>
<evidence type="ECO:0000313" key="4">
    <source>
        <dbReference type="Proteomes" id="UP000821866"/>
    </source>
</evidence>
<comment type="caution">
    <text evidence="3">The sequence shown here is derived from an EMBL/GenBank/DDBJ whole genome shotgun (WGS) entry which is preliminary data.</text>
</comment>